<proteinExistence type="predicted"/>
<dbReference type="AlphaFoldDB" id="A0AAN7IC41"/>
<sequence length="56" mass="6400">MFFCRIWAIISEFPLSSNGDLGTTHSSPHEVRIVQGLVRKGFLLLALEEFKPRLLK</sequence>
<organism evidence="1 2">
    <name type="scientific">Quercus rubra</name>
    <name type="common">Northern red oak</name>
    <name type="synonym">Quercus borealis</name>
    <dbReference type="NCBI Taxonomy" id="3512"/>
    <lineage>
        <taxon>Eukaryota</taxon>
        <taxon>Viridiplantae</taxon>
        <taxon>Streptophyta</taxon>
        <taxon>Embryophyta</taxon>
        <taxon>Tracheophyta</taxon>
        <taxon>Spermatophyta</taxon>
        <taxon>Magnoliopsida</taxon>
        <taxon>eudicotyledons</taxon>
        <taxon>Gunneridae</taxon>
        <taxon>Pentapetalae</taxon>
        <taxon>rosids</taxon>
        <taxon>fabids</taxon>
        <taxon>Fagales</taxon>
        <taxon>Fagaceae</taxon>
        <taxon>Quercus</taxon>
    </lineage>
</organism>
<dbReference type="Proteomes" id="UP001324115">
    <property type="component" value="Unassembled WGS sequence"/>
</dbReference>
<evidence type="ECO:0000313" key="2">
    <source>
        <dbReference type="Proteomes" id="UP001324115"/>
    </source>
</evidence>
<evidence type="ECO:0000313" key="1">
    <source>
        <dbReference type="EMBL" id="KAK4568431.1"/>
    </source>
</evidence>
<accession>A0AAN7IC41</accession>
<protein>
    <submittedName>
        <fullName evidence="1">Uncharacterized protein</fullName>
    </submittedName>
</protein>
<reference evidence="1 2" key="1">
    <citation type="journal article" date="2023" name="G3 (Bethesda)">
        <title>A haplotype-resolved chromosome-scale genome for Quercus rubra L. provides insights into the genetics of adaptive traits for red oak species.</title>
        <authorList>
            <person name="Kapoor B."/>
            <person name="Jenkins J."/>
            <person name="Schmutz J."/>
            <person name="Zhebentyayeva T."/>
            <person name="Kuelheim C."/>
            <person name="Coggeshall M."/>
            <person name="Heim C."/>
            <person name="Lasky J.R."/>
            <person name="Leites L."/>
            <person name="Islam-Faridi N."/>
            <person name="Romero-Severson J."/>
            <person name="DeLeo V.L."/>
            <person name="Lucas S.M."/>
            <person name="Lazic D."/>
            <person name="Gailing O."/>
            <person name="Carlson J."/>
            <person name="Staton M."/>
        </authorList>
    </citation>
    <scope>NUCLEOTIDE SEQUENCE [LARGE SCALE GENOMIC DNA]</scope>
    <source>
        <strain evidence="1">Pseudo-F2</strain>
    </source>
</reference>
<name>A0AAN7IC41_QUERU</name>
<gene>
    <name evidence="1" type="ORF">RGQ29_004005</name>
</gene>
<comment type="caution">
    <text evidence="1">The sequence shown here is derived from an EMBL/GenBank/DDBJ whole genome shotgun (WGS) entry which is preliminary data.</text>
</comment>
<dbReference type="EMBL" id="JAXUIC010000010">
    <property type="protein sequence ID" value="KAK4568431.1"/>
    <property type="molecule type" value="Genomic_DNA"/>
</dbReference>
<keyword evidence="2" id="KW-1185">Reference proteome</keyword>